<name>A0A857N3K4_9HYME</name>
<feature type="transmembrane region" description="Helical" evidence="9">
    <location>
        <begin position="307"/>
        <end position="330"/>
    </location>
</feature>
<evidence type="ECO:0000256" key="8">
    <source>
        <dbReference type="ARBA" id="ARBA00023224"/>
    </source>
</evidence>
<dbReference type="GO" id="GO:0004984">
    <property type="term" value="F:olfactory receptor activity"/>
    <property type="evidence" value="ECO:0007669"/>
    <property type="project" value="InterPro"/>
</dbReference>
<keyword evidence="7 9" id="KW-0675">Receptor</keyword>
<accession>A0A857N3K4</accession>
<evidence type="ECO:0000256" key="7">
    <source>
        <dbReference type="ARBA" id="ARBA00023170"/>
    </source>
</evidence>
<dbReference type="EMBL" id="MK749001">
    <property type="protein sequence ID" value="QHN69098.1"/>
    <property type="molecule type" value="mRNA"/>
</dbReference>
<keyword evidence="8 9" id="KW-0807">Transducer</keyword>
<keyword evidence="5 9" id="KW-1133">Transmembrane helix</keyword>
<sequence length="412" mass="47369">MEASIVASRDLEFEIEWNRFLMRLIGVWPDQESVKNGSRPLNFNFLLAVFLILCFVTVPQSISLIMEWGNLDLVIDNLIVANLPITTGLFKLIIVWYNGKVLRLLLAYIAEDWITPKTKLEREVMLKNARTARILSMGGFLLVEATVGIHAVIQIFSNLQQAAKNSPDPKRHLLDQSYFPYNTNNSPKYELTFIGQWIASFFGSTSYSGTDTFLTMLVLHLCAQFTNLCYKLKNLVPKDERGNEEEIRKRLAIIVARQNRLNRFAASVENSFNQMFLVQMLVTTLQFCFQGYQVVSVFSSENGRLSLYQFVFLIVFVTCNLLQLFIYCYVGEKLNVESSRIGYAAYECEWYKLSERDARNLVFVMLRARKPLQITAGKFCSFSVSLFCDIVKTALGYLSVLLTVKDQYDERK</sequence>
<keyword evidence="6 9" id="KW-0472">Membrane</keyword>
<dbReference type="GO" id="GO:0005886">
    <property type="term" value="C:plasma membrane"/>
    <property type="evidence" value="ECO:0007669"/>
    <property type="project" value="UniProtKB-SubCell"/>
</dbReference>
<comment type="caution">
    <text evidence="9">Lacks conserved residue(s) required for the propagation of feature annotation.</text>
</comment>
<feature type="transmembrane region" description="Helical" evidence="9">
    <location>
        <begin position="78"/>
        <end position="97"/>
    </location>
</feature>
<dbReference type="GO" id="GO:0007165">
    <property type="term" value="P:signal transduction"/>
    <property type="evidence" value="ECO:0007669"/>
    <property type="project" value="UniProtKB-KW"/>
</dbReference>
<reference evidence="10" key="1">
    <citation type="submission" date="2019-04" db="EMBL/GenBank/DDBJ databases">
        <authorList>
            <person name="Guo B."/>
            <person name="Lu P."/>
        </authorList>
    </citation>
    <scope>NUCLEOTIDE SEQUENCE</scope>
</reference>
<evidence type="ECO:0000256" key="3">
    <source>
        <dbReference type="ARBA" id="ARBA00022692"/>
    </source>
</evidence>
<evidence type="ECO:0000256" key="9">
    <source>
        <dbReference type="RuleBase" id="RU351113"/>
    </source>
</evidence>
<keyword evidence="2 9" id="KW-0716">Sensory transduction</keyword>
<evidence type="ECO:0000256" key="5">
    <source>
        <dbReference type="ARBA" id="ARBA00022989"/>
    </source>
</evidence>
<proteinExistence type="evidence at transcript level"/>
<protein>
    <recommendedName>
        <fullName evidence="9">Odorant receptor</fullName>
    </recommendedName>
</protein>
<dbReference type="PANTHER" id="PTHR21137">
    <property type="entry name" value="ODORANT RECEPTOR"/>
    <property type="match status" value="1"/>
</dbReference>
<comment type="similarity">
    <text evidence="9">Belongs to the insect chemoreceptor superfamily. Heteromeric odorant receptor channel (TC 1.A.69) family.</text>
</comment>
<feature type="transmembrane region" description="Helical" evidence="9">
    <location>
        <begin position="45"/>
        <end position="66"/>
    </location>
</feature>
<feature type="transmembrane region" description="Helical" evidence="9">
    <location>
        <begin position="276"/>
        <end position="295"/>
    </location>
</feature>
<evidence type="ECO:0000256" key="4">
    <source>
        <dbReference type="ARBA" id="ARBA00022725"/>
    </source>
</evidence>
<dbReference type="AlphaFoldDB" id="A0A857N3K4"/>
<organism evidence="10">
    <name type="scientific">Sirex noctilio</name>
    <dbReference type="NCBI Taxonomy" id="36765"/>
    <lineage>
        <taxon>Eukaryota</taxon>
        <taxon>Metazoa</taxon>
        <taxon>Ecdysozoa</taxon>
        <taxon>Arthropoda</taxon>
        <taxon>Hexapoda</taxon>
        <taxon>Insecta</taxon>
        <taxon>Pterygota</taxon>
        <taxon>Neoptera</taxon>
        <taxon>Endopterygota</taxon>
        <taxon>Hymenoptera</taxon>
        <taxon>Siricoidea</taxon>
        <taxon>Siricidae</taxon>
        <taxon>Sirex</taxon>
    </lineage>
</organism>
<evidence type="ECO:0000256" key="2">
    <source>
        <dbReference type="ARBA" id="ARBA00022606"/>
    </source>
</evidence>
<keyword evidence="4 9" id="KW-0552">Olfaction</keyword>
<dbReference type="Pfam" id="PF02949">
    <property type="entry name" value="7tm_6"/>
    <property type="match status" value="1"/>
</dbReference>
<comment type="subcellular location">
    <subcellularLocation>
        <location evidence="9">Cell membrane</location>
        <topology evidence="9">Multi-pass membrane protein</topology>
    </subcellularLocation>
    <subcellularLocation>
        <location evidence="1">Membrane</location>
        <topology evidence="1">Multi-pass membrane protein</topology>
    </subcellularLocation>
</comment>
<evidence type="ECO:0000256" key="6">
    <source>
        <dbReference type="ARBA" id="ARBA00023136"/>
    </source>
</evidence>
<dbReference type="InterPro" id="IPR004117">
    <property type="entry name" value="7tm6_olfct_rcpt"/>
</dbReference>
<dbReference type="GO" id="GO:0005549">
    <property type="term" value="F:odorant binding"/>
    <property type="evidence" value="ECO:0007669"/>
    <property type="project" value="InterPro"/>
</dbReference>
<keyword evidence="3 9" id="KW-0812">Transmembrane</keyword>
<evidence type="ECO:0000256" key="1">
    <source>
        <dbReference type="ARBA" id="ARBA00004141"/>
    </source>
</evidence>
<feature type="transmembrane region" description="Helical" evidence="9">
    <location>
        <begin position="134"/>
        <end position="156"/>
    </location>
</feature>
<dbReference type="PANTHER" id="PTHR21137:SF42">
    <property type="entry name" value="ODORANT RECEPTOR 83A"/>
    <property type="match status" value="1"/>
</dbReference>
<evidence type="ECO:0000313" key="10">
    <source>
        <dbReference type="EMBL" id="QHN69098.1"/>
    </source>
</evidence>